<gene>
    <name evidence="1" type="ORF">SARC_01847</name>
</gene>
<organism evidence="1 2">
    <name type="scientific">Sphaeroforma arctica JP610</name>
    <dbReference type="NCBI Taxonomy" id="667725"/>
    <lineage>
        <taxon>Eukaryota</taxon>
        <taxon>Ichthyosporea</taxon>
        <taxon>Ichthyophonida</taxon>
        <taxon>Sphaeroforma</taxon>
    </lineage>
</organism>
<reference evidence="1 2" key="1">
    <citation type="submission" date="2011-02" db="EMBL/GenBank/DDBJ databases">
        <title>The Genome Sequence of Sphaeroforma arctica JP610.</title>
        <authorList>
            <consortium name="The Broad Institute Genome Sequencing Platform"/>
            <person name="Russ C."/>
            <person name="Cuomo C."/>
            <person name="Young S.K."/>
            <person name="Zeng Q."/>
            <person name="Gargeya S."/>
            <person name="Alvarado L."/>
            <person name="Berlin A."/>
            <person name="Chapman S.B."/>
            <person name="Chen Z."/>
            <person name="Freedman E."/>
            <person name="Gellesch M."/>
            <person name="Goldberg J."/>
            <person name="Griggs A."/>
            <person name="Gujja S."/>
            <person name="Heilman E."/>
            <person name="Heiman D."/>
            <person name="Howarth C."/>
            <person name="Mehta T."/>
            <person name="Neiman D."/>
            <person name="Pearson M."/>
            <person name="Roberts A."/>
            <person name="Saif S."/>
            <person name="Shea T."/>
            <person name="Shenoy N."/>
            <person name="Sisk P."/>
            <person name="Stolte C."/>
            <person name="Sykes S."/>
            <person name="White J."/>
            <person name="Yandava C."/>
            <person name="Burger G."/>
            <person name="Gray M.W."/>
            <person name="Holland P.W.H."/>
            <person name="King N."/>
            <person name="Lang F.B.F."/>
            <person name="Roger A.J."/>
            <person name="Ruiz-Trillo I."/>
            <person name="Haas B."/>
            <person name="Nusbaum C."/>
            <person name="Birren B."/>
        </authorList>
    </citation>
    <scope>NUCLEOTIDE SEQUENCE [LARGE SCALE GENOMIC DNA]</scope>
    <source>
        <strain evidence="1 2">JP610</strain>
    </source>
</reference>
<name>A0A0L0GAE4_9EUKA</name>
<evidence type="ECO:0000313" key="2">
    <source>
        <dbReference type="Proteomes" id="UP000054560"/>
    </source>
</evidence>
<protein>
    <submittedName>
        <fullName evidence="1">Uncharacterized protein</fullName>
    </submittedName>
</protein>
<accession>A0A0L0GAE4</accession>
<sequence length="197" mass="21463">MKKETQAKLRRYGSGPLAKQNHVSAIPMPTYLNHSTSNCLSRPADQNSMHEFANALSSPTMTSNTNIISPIALHDVDYTQQASASPDSSIYRRKSNLKTGMVANSDPPSPLCHYKHTFDPTVTTQRIVVGIYSSQASETSDIEPETTNPSVSECTDESSKVIFSHGKVAARRQSSLSARARTIFKSVLARTSTTGSR</sequence>
<dbReference type="Proteomes" id="UP000054560">
    <property type="component" value="Unassembled WGS sequence"/>
</dbReference>
<proteinExistence type="predicted"/>
<dbReference type="RefSeq" id="XP_014159904.1">
    <property type="nucleotide sequence ID" value="XM_014304429.1"/>
</dbReference>
<evidence type="ECO:0000313" key="1">
    <source>
        <dbReference type="EMBL" id="KNC86002.1"/>
    </source>
</evidence>
<dbReference type="EMBL" id="KQ241673">
    <property type="protein sequence ID" value="KNC86002.1"/>
    <property type="molecule type" value="Genomic_DNA"/>
</dbReference>
<dbReference type="AlphaFoldDB" id="A0A0L0GAE4"/>
<dbReference type="GeneID" id="25902351"/>
<keyword evidence="2" id="KW-1185">Reference proteome</keyword>